<proteinExistence type="predicted"/>
<organism evidence="4 5">
    <name type="scientific">Calycomorphotria hydatis</name>
    <dbReference type="NCBI Taxonomy" id="2528027"/>
    <lineage>
        <taxon>Bacteria</taxon>
        <taxon>Pseudomonadati</taxon>
        <taxon>Planctomycetota</taxon>
        <taxon>Planctomycetia</taxon>
        <taxon>Planctomycetales</taxon>
        <taxon>Planctomycetaceae</taxon>
        <taxon>Calycomorphotria</taxon>
    </lineage>
</organism>
<gene>
    <name evidence="4" type="primary">ttuD</name>
    <name evidence="4" type="ORF">V22_26000</name>
</gene>
<dbReference type="EMBL" id="CP036316">
    <property type="protein sequence ID" value="QDT65351.1"/>
    <property type="molecule type" value="Genomic_DNA"/>
</dbReference>
<dbReference type="AlphaFoldDB" id="A0A517TAE9"/>
<evidence type="ECO:0000256" key="1">
    <source>
        <dbReference type="SAM" id="MobiDB-lite"/>
    </source>
</evidence>
<dbReference type="InterPro" id="IPR038614">
    <property type="entry name" value="GK_N_sf"/>
</dbReference>
<dbReference type="InterPro" id="IPR025286">
    <property type="entry name" value="MOFRL_assoc_dom"/>
</dbReference>
<dbReference type="Gene3D" id="3.40.1480.10">
    <property type="entry name" value="MOFRL domain"/>
    <property type="match status" value="1"/>
</dbReference>
<reference evidence="4 5" key="1">
    <citation type="submission" date="2019-02" db="EMBL/GenBank/DDBJ databases">
        <title>Deep-cultivation of Planctomycetes and their phenomic and genomic characterization uncovers novel biology.</title>
        <authorList>
            <person name="Wiegand S."/>
            <person name="Jogler M."/>
            <person name="Boedeker C."/>
            <person name="Pinto D."/>
            <person name="Vollmers J."/>
            <person name="Rivas-Marin E."/>
            <person name="Kohn T."/>
            <person name="Peeters S.H."/>
            <person name="Heuer A."/>
            <person name="Rast P."/>
            <person name="Oberbeckmann S."/>
            <person name="Bunk B."/>
            <person name="Jeske O."/>
            <person name="Meyerdierks A."/>
            <person name="Storesund J.E."/>
            <person name="Kallscheuer N."/>
            <person name="Luecker S."/>
            <person name="Lage O.M."/>
            <person name="Pohl T."/>
            <person name="Merkel B.J."/>
            <person name="Hornburger P."/>
            <person name="Mueller R.-W."/>
            <person name="Bruemmer F."/>
            <person name="Labrenz M."/>
            <person name="Spormann A.M."/>
            <person name="Op den Camp H."/>
            <person name="Overmann J."/>
            <person name="Amann R."/>
            <person name="Jetten M.S.M."/>
            <person name="Mascher T."/>
            <person name="Medema M.H."/>
            <person name="Devos D.P."/>
            <person name="Kaster A.-K."/>
            <person name="Ovreas L."/>
            <person name="Rohde M."/>
            <person name="Galperin M.Y."/>
            <person name="Jogler C."/>
        </authorList>
    </citation>
    <scope>NUCLEOTIDE SEQUENCE [LARGE SCALE GENOMIC DNA]</scope>
    <source>
        <strain evidence="4 5">V22</strain>
    </source>
</reference>
<dbReference type="PANTHER" id="PTHR12227:SF0">
    <property type="entry name" value="GLYCERATE KINASE"/>
    <property type="match status" value="1"/>
</dbReference>
<dbReference type="InterPro" id="IPR039760">
    <property type="entry name" value="MOFRL_protein"/>
</dbReference>
<dbReference type="SUPFAM" id="SSF82544">
    <property type="entry name" value="GckA/TtuD-like"/>
    <property type="match status" value="1"/>
</dbReference>
<dbReference type="RefSeq" id="WP_145263270.1">
    <property type="nucleotide sequence ID" value="NZ_CP036316.1"/>
</dbReference>
<accession>A0A517TAE9</accession>
<dbReference type="GO" id="GO:0005737">
    <property type="term" value="C:cytoplasm"/>
    <property type="evidence" value="ECO:0007669"/>
    <property type="project" value="TreeGrafter"/>
</dbReference>
<keyword evidence="4" id="KW-0560">Oxidoreductase</keyword>
<keyword evidence="5" id="KW-1185">Reference proteome</keyword>
<evidence type="ECO:0000313" key="5">
    <source>
        <dbReference type="Proteomes" id="UP000319976"/>
    </source>
</evidence>
<dbReference type="KEGG" id="chya:V22_26000"/>
<evidence type="ECO:0000259" key="3">
    <source>
        <dbReference type="Pfam" id="PF13660"/>
    </source>
</evidence>
<evidence type="ECO:0000259" key="2">
    <source>
        <dbReference type="Pfam" id="PF05161"/>
    </source>
</evidence>
<dbReference type="GO" id="GO:0016618">
    <property type="term" value="F:hydroxypyruvate reductase [NAD(P)H] activity"/>
    <property type="evidence" value="ECO:0007669"/>
    <property type="project" value="UniProtKB-EC"/>
</dbReference>
<sequence>MNVQITQREDALAIWQAGVDAVDSSRLIQNAISVDKNQLTVAGDVYDLDDIGRIAVVGAGKAGAGMAAGVEAALGEQLTDEKVIGWVNVPEDCVRPLRKIHLHGARPAGINEPTAAGVDGTHRILEMVRSIGPNDLCLVLISGGGSALLPLPIDGITLEDKLAVTRLLAKSGATIQQLNTVRKQLSGIKGGKLAAAIPTEKAFAFIVSDIVGDPLDLIASGPAVPDHSTPEDALDILEQFEWDSRSGSKRQIPPRVREALQFKKTAGVAGVRQSLPPVDQDRSFNPNATGGDPAARPQPPLIKNIVVGSNAVALRAAAAEAERRGYRIHSLGSNNEGVASEVGVALADIARMTRDQSDGNGPVCILSGGEPVVKLAETDQPRKGGRNQELVLAAAKHLWDDGMSGITILSGGTDGEDGPTNAAGAVADAGLIDTAKSQNLDPDPFLAINNSYPFFEQADGLIVTGPTHTNVMDLRVVLVVALSSL</sequence>
<dbReference type="OrthoDB" id="9766552at2"/>
<dbReference type="InterPro" id="IPR037035">
    <property type="entry name" value="GK-like_C_sf"/>
</dbReference>
<dbReference type="Gene3D" id="3.40.50.10180">
    <property type="entry name" value="Glycerate kinase, MOFRL-like N-terminal domain"/>
    <property type="match status" value="1"/>
</dbReference>
<feature type="domain" description="MOFRL" evidence="2">
    <location>
        <begin position="363"/>
        <end position="473"/>
    </location>
</feature>
<protein>
    <submittedName>
        <fullName evidence="4">Hydroxypyruvate reductase</fullName>
        <ecNumber evidence="4">1.1.1.81</ecNumber>
    </submittedName>
</protein>
<evidence type="ECO:0000313" key="4">
    <source>
        <dbReference type="EMBL" id="QDT65351.1"/>
    </source>
</evidence>
<feature type="region of interest" description="Disordered" evidence="1">
    <location>
        <begin position="275"/>
        <end position="299"/>
    </location>
</feature>
<name>A0A517TAE9_9PLAN</name>
<keyword evidence="4" id="KW-0670">Pyruvate</keyword>
<dbReference type="Pfam" id="PF05161">
    <property type="entry name" value="MOFRL"/>
    <property type="match status" value="1"/>
</dbReference>
<dbReference type="Pfam" id="PF13660">
    <property type="entry name" value="DUF4147"/>
    <property type="match status" value="1"/>
</dbReference>
<dbReference type="PANTHER" id="PTHR12227">
    <property type="entry name" value="GLYCERATE KINASE"/>
    <property type="match status" value="1"/>
</dbReference>
<dbReference type="Proteomes" id="UP000319976">
    <property type="component" value="Chromosome"/>
</dbReference>
<dbReference type="EC" id="1.1.1.81" evidence="4"/>
<dbReference type="GO" id="GO:0008887">
    <property type="term" value="F:glycerate kinase activity"/>
    <property type="evidence" value="ECO:0007669"/>
    <property type="project" value="InterPro"/>
</dbReference>
<dbReference type="InterPro" id="IPR007835">
    <property type="entry name" value="MOFRL"/>
</dbReference>
<feature type="domain" description="MOFRL-associated" evidence="3">
    <location>
        <begin position="11"/>
        <end position="244"/>
    </location>
</feature>